<feature type="domain" description="Alpha/beta hydrolase fold-3" evidence="2">
    <location>
        <begin position="114"/>
        <end position="331"/>
    </location>
</feature>
<dbReference type="Proteomes" id="UP000193689">
    <property type="component" value="Unassembled WGS sequence"/>
</dbReference>
<gene>
    <name evidence="3" type="ORF">BCR38DRAFT_336318</name>
</gene>
<reference evidence="3 4" key="1">
    <citation type="submission" date="2016-07" db="EMBL/GenBank/DDBJ databases">
        <title>Pervasive Adenine N6-methylation of Active Genes in Fungi.</title>
        <authorList>
            <consortium name="DOE Joint Genome Institute"/>
            <person name="Mondo S.J."/>
            <person name="Dannebaum R.O."/>
            <person name="Kuo R.C."/>
            <person name="Labutti K."/>
            <person name="Haridas S."/>
            <person name="Kuo A."/>
            <person name="Salamov A."/>
            <person name="Ahrendt S.R."/>
            <person name="Lipzen A."/>
            <person name="Sullivan W."/>
            <person name="Andreopoulos W.B."/>
            <person name="Clum A."/>
            <person name="Lindquist E."/>
            <person name="Daum C."/>
            <person name="Ramamoorthy G.K."/>
            <person name="Gryganskyi A."/>
            <person name="Culley D."/>
            <person name="Magnuson J.K."/>
            <person name="James T.Y."/>
            <person name="O'Malley M.A."/>
            <person name="Stajich J.E."/>
            <person name="Spatafora J.W."/>
            <person name="Visel A."/>
            <person name="Grigoriev I.V."/>
        </authorList>
    </citation>
    <scope>NUCLEOTIDE SEQUENCE [LARGE SCALE GENOMIC DNA]</scope>
    <source>
        <strain evidence="3 4">CBS 129021</strain>
    </source>
</reference>
<dbReference type="SUPFAM" id="SSF53474">
    <property type="entry name" value="alpha/beta-Hydrolases"/>
    <property type="match status" value="1"/>
</dbReference>
<dbReference type="RefSeq" id="XP_040719217.1">
    <property type="nucleotide sequence ID" value="XM_040855447.1"/>
</dbReference>
<proteinExistence type="predicted"/>
<organism evidence="3 4">
    <name type="scientific">Pseudomassariella vexata</name>
    <dbReference type="NCBI Taxonomy" id="1141098"/>
    <lineage>
        <taxon>Eukaryota</taxon>
        <taxon>Fungi</taxon>
        <taxon>Dikarya</taxon>
        <taxon>Ascomycota</taxon>
        <taxon>Pezizomycotina</taxon>
        <taxon>Sordariomycetes</taxon>
        <taxon>Xylariomycetidae</taxon>
        <taxon>Amphisphaeriales</taxon>
        <taxon>Pseudomassariaceae</taxon>
        <taxon>Pseudomassariella</taxon>
    </lineage>
</organism>
<dbReference type="PANTHER" id="PTHR48081:SF8">
    <property type="entry name" value="ALPHA_BETA HYDROLASE FOLD-3 DOMAIN-CONTAINING PROTEIN-RELATED"/>
    <property type="match status" value="1"/>
</dbReference>
<evidence type="ECO:0000313" key="4">
    <source>
        <dbReference type="Proteomes" id="UP000193689"/>
    </source>
</evidence>
<keyword evidence="4" id="KW-1185">Reference proteome</keyword>
<keyword evidence="1" id="KW-0378">Hydrolase</keyword>
<dbReference type="OrthoDB" id="408631at2759"/>
<dbReference type="InterPro" id="IPR013094">
    <property type="entry name" value="AB_hydrolase_3"/>
</dbReference>
<dbReference type="PANTHER" id="PTHR48081">
    <property type="entry name" value="AB HYDROLASE SUPERFAMILY PROTEIN C4A8.06C"/>
    <property type="match status" value="1"/>
</dbReference>
<dbReference type="GeneID" id="63771659"/>
<sequence length="364" mass="40420">MVVFKSKPEYTVLDPNFQPGPKNGHLSERDPEYAAVEKAAEEALRPLWYNDLPIDQWRKLWTTAPPPIPKGCPELGKEVSESYGKVPVRDGTEIEIKIYKSTTPRNRNDALLVFRMHGGGWTVGGHVTEEAESRYLAALENVVVVSVDYRMAPEFPFPYPIEDSWDVLKWCKANGSSLGINPEKIIIAGNSSGANMAAVLAIRARDEGLTGIVAQILAVPVTCHPKLFSQVPNAEKYELLSYEQNHNAGVIDTVRMEFVWDCYVGTNPESDPRHSPLLNEIPALKRLPPALVQVAGCDPMRDEGIAYAEVLKEAGNEVELTIYKGLPHCFYGFTELKRTAEYFEKVVAFVKKYADADAGLGQTI</sequence>
<dbReference type="Gene3D" id="3.40.50.1820">
    <property type="entry name" value="alpha/beta hydrolase"/>
    <property type="match status" value="1"/>
</dbReference>
<protein>
    <submittedName>
        <fullName evidence="3">Esterase/lipase/thioesterase</fullName>
    </submittedName>
</protein>
<dbReference type="GO" id="GO:0016787">
    <property type="term" value="F:hydrolase activity"/>
    <property type="evidence" value="ECO:0007669"/>
    <property type="project" value="UniProtKB-KW"/>
</dbReference>
<evidence type="ECO:0000256" key="1">
    <source>
        <dbReference type="ARBA" id="ARBA00022801"/>
    </source>
</evidence>
<dbReference type="EMBL" id="MCFJ01000003">
    <property type="protein sequence ID" value="ORY68930.1"/>
    <property type="molecule type" value="Genomic_DNA"/>
</dbReference>
<dbReference type="STRING" id="1141098.A0A1Y2EBI9"/>
<dbReference type="InterPro" id="IPR029058">
    <property type="entry name" value="AB_hydrolase_fold"/>
</dbReference>
<dbReference type="InterPro" id="IPR050300">
    <property type="entry name" value="GDXG_lipolytic_enzyme"/>
</dbReference>
<comment type="caution">
    <text evidence="3">The sequence shown here is derived from an EMBL/GenBank/DDBJ whole genome shotgun (WGS) entry which is preliminary data.</text>
</comment>
<dbReference type="Pfam" id="PF07859">
    <property type="entry name" value="Abhydrolase_3"/>
    <property type="match status" value="1"/>
</dbReference>
<evidence type="ECO:0000313" key="3">
    <source>
        <dbReference type="EMBL" id="ORY68930.1"/>
    </source>
</evidence>
<evidence type="ECO:0000259" key="2">
    <source>
        <dbReference type="Pfam" id="PF07859"/>
    </source>
</evidence>
<dbReference type="InParanoid" id="A0A1Y2EBI9"/>
<name>A0A1Y2EBI9_9PEZI</name>
<accession>A0A1Y2EBI9</accession>
<dbReference type="AlphaFoldDB" id="A0A1Y2EBI9"/>